<feature type="region of interest" description="Disordered" evidence="6">
    <location>
        <begin position="318"/>
        <end position="491"/>
    </location>
</feature>
<dbReference type="InterPro" id="IPR001265">
    <property type="entry name" value="Formin_Cappuccino_subfam"/>
</dbReference>
<feature type="compositionally biased region" description="Basic and acidic residues" evidence="6">
    <location>
        <begin position="461"/>
        <end position="475"/>
    </location>
</feature>
<proteinExistence type="inferred from homology"/>
<dbReference type="GO" id="GO:0030866">
    <property type="term" value="P:cortical actin cytoskeleton organization"/>
    <property type="evidence" value="ECO:0007669"/>
    <property type="project" value="TreeGrafter"/>
</dbReference>
<feature type="region of interest" description="Disordered" evidence="6">
    <location>
        <begin position="64"/>
        <end position="123"/>
    </location>
</feature>
<gene>
    <name evidence="8" type="ORF">D623_10022177</name>
</gene>
<feature type="compositionally biased region" description="Low complexity" evidence="6">
    <location>
        <begin position="170"/>
        <end position="179"/>
    </location>
</feature>
<feature type="compositionally biased region" description="Basic and acidic residues" evidence="6">
    <location>
        <begin position="94"/>
        <end position="108"/>
    </location>
</feature>
<feature type="region of interest" description="Disordered" evidence="6">
    <location>
        <begin position="1"/>
        <end position="27"/>
    </location>
</feature>
<keyword evidence="4" id="KW-0539">Nucleus</keyword>
<dbReference type="Gene3D" id="1.20.58.2220">
    <property type="entry name" value="Formin, FH2 domain"/>
    <property type="match status" value="1"/>
</dbReference>
<dbReference type="PANTHER" id="PTHR45920">
    <property type="entry name" value="FORMIN HOMOLOGY 2 DOMAIN CONTAINING, ISOFORM I"/>
    <property type="match status" value="1"/>
</dbReference>
<dbReference type="GO" id="GO:0008017">
    <property type="term" value="F:microtubule binding"/>
    <property type="evidence" value="ECO:0007669"/>
    <property type="project" value="InterPro"/>
</dbReference>
<evidence type="ECO:0000259" key="7">
    <source>
        <dbReference type="PROSITE" id="PS51444"/>
    </source>
</evidence>
<dbReference type="SUPFAM" id="SSF101447">
    <property type="entry name" value="Formin homology 2 domain (FH2 domain)"/>
    <property type="match status" value="1"/>
</dbReference>
<dbReference type="PROSITE" id="PS51444">
    <property type="entry name" value="FH2"/>
    <property type="match status" value="1"/>
</dbReference>
<dbReference type="Pfam" id="PF02181">
    <property type="entry name" value="FH2"/>
    <property type="match status" value="1"/>
</dbReference>
<protein>
    <submittedName>
        <fullName evidence="8">Formin-1</fullName>
    </submittedName>
</protein>
<sequence length="1472" mass="160007">MEDVGDPVNGSDVSQPDKSEAGPEMAQSILSKFSMKSFFGFASKLESVKPEEEDVVLQAFHPLVVDPTRGLDGPSQGSDEQEAGAQVAPGLGGDDGKTAREEAGRELEGGQGKAEAGTSLPGQELLPLTALSVSRDDAILVRGTLVTTTSDSDSDDGGQEPEEGSNTNGPKSPSVVLSEPSEEPKEKPGDCSENTAAGERDAAVLGLEGPQGAPPETRSEPEPADGGLQTEHSPSQGQAGEEGSQVLPVGTDQTLSAGVTENTSSKKEAPGEKSFQLPAFFSGLRVLKKGAPAEGGETITEIKPKDGDLALLKLTQPVQKSLAQTGPPTGKTGEKASDLKAPPTLLEQLSQLLSIDMPRAEVKAEDPEPPRGGEMGCSAAQESQGGPAEAQTPGGEVKPKPPETALEAFKALFIRPPKKGTTADTSELEALKRKMRHEKESLRAVFERSKARPADGPSDSKSPEHSPTEQDDRTPGRLQAVWPPPKTKDAEEKVGLKYTEAEYQAAILHLKREHKEEIENLQVQFELQAFHIRGEHAVITARLEETIENLKHEIEHRWRGGSEEMRDVCISTNDDCPPKTYRNVCIQTDRETFLKPCEGEGKTTRSNQIIPKKLNISSLSQLSPPNDNKDILAPLQSVECISPSQEKASPLPPAPPPPAVIPPPPPLPPGLGPLPPAPLPPPVSAGPPPPPPPPLPPSTGPPPPPPPPPLPSSPLLPSSGGPPPAPALPGLVPPPPPGLFFGVGPSSSQCPRKPAIEPSCPMKPLYWTRIQISDKSAALILKCGTVNALECFGEMVQFELQAFHIRGEHAVITARLEETIENLKHEIEHRWRGGSEEMRDVCISTNDDCPPKTYRNVCIQTDRETFLKPCEGEGKTTRSNQIIPKKLNISSLSQLSPPNDNKDILAPLQSVECISPSQEKASPLPPAPPPPAVIPPPPPLPPGLGPLPPAPLPPPVSAGPPPPPPPPLPPSTGPPPPPPPPPLPSSPLLPSSGGPPPAPALPGLVPPPPPGLFFGVGPSSSQCPRKPAIEPSCPMKPLYWTRIQISDKSQSATPTLWDSLEEPDIRDPSEFEYLFSKDTTQQKKKPLSETYEKKNKVKKIIKLLDGKRSQTVGILISSLHLEMKDIQQAIFNVDDSVVDLETLAALYENRAQEDELVKIRKYYETSKEEELKLLDKPEQFLRELAQIPNFAERAQCIIFRSVFSEGITSLHRKVEIITRASKGLLQMKSVKDILALILAFGNYMNGGNRTRGQADGYSLEILPKLKDVKSRDNGINLVDYVVKYYLRYYDQEAGTEKSIFPLPEPQDFFLASQVKFEDLIKDLRKLKRQLEASEKQMAVVCKESPKQYLQPFKDKLEEFFQKAKKEHKMEESHLENAQKSFETTVGYFGMKPKSGEKEITPNYVFMVWYEFCSDFKTIWKRESKNISKERLKMAQESVSKLTSEKKVETKKINPTASLKERLRQKEASVTTN</sequence>
<name>S7NSZ6_MYOBR</name>
<dbReference type="PRINTS" id="PR00828">
    <property type="entry name" value="FORMIN"/>
</dbReference>
<feature type="compositionally biased region" description="Basic and acidic residues" evidence="6">
    <location>
        <begin position="358"/>
        <end position="371"/>
    </location>
</feature>
<feature type="coiled-coil region" evidence="5">
    <location>
        <begin position="1316"/>
        <end position="1380"/>
    </location>
</feature>
<feature type="region of interest" description="Disordered" evidence="6">
    <location>
        <begin position="1443"/>
        <end position="1472"/>
    </location>
</feature>
<feature type="region of interest" description="Disordered" evidence="6">
    <location>
        <begin position="144"/>
        <end position="275"/>
    </location>
</feature>
<evidence type="ECO:0000256" key="3">
    <source>
        <dbReference type="ARBA" id="ARBA00023054"/>
    </source>
</evidence>
<dbReference type="GO" id="GO:0005884">
    <property type="term" value="C:actin filament"/>
    <property type="evidence" value="ECO:0007669"/>
    <property type="project" value="InterPro"/>
</dbReference>
<evidence type="ECO:0000313" key="9">
    <source>
        <dbReference type="Proteomes" id="UP000052978"/>
    </source>
</evidence>
<dbReference type="InterPro" id="IPR042201">
    <property type="entry name" value="FH2_Formin_sf"/>
</dbReference>
<dbReference type="Proteomes" id="UP000052978">
    <property type="component" value="Unassembled WGS sequence"/>
</dbReference>
<dbReference type="eggNOG" id="KOG1654">
    <property type="taxonomic scope" value="Eukaryota"/>
</dbReference>
<evidence type="ECO:0000256" key="2">
    <source>
        <dbReference type="ARBA" id="ARBA00005271"/>
    </source>
</evidence>
<comment type="subcellular location">
    <subcellularLocation>
        <location evidence="1">Nucleus</location>
    </subcellularLocation>
</comment>
<evidence type="ECO:0000313" key="8">
    <source>
        <dbReference type="EMBL" id="EPQ19935.1"/>
    </source>
</evidence>
<evidence type="ECO:0000256" key="6">
    <source>
        <dbReference type="SAM" id="MobiDB-lite"/>
    </source>
</evidence>
<dbReference type="SMART" id="SM00498">
    <property type="entry name" value="FH2"/>
    <property type="match status" value="1"/>
</dbReference>
<feature type="compositionally biased region" description="Polar residues" evidence="6">
    <location>
        <begin position="251"/>
        <end position="263"/>
    </location>
</feature>
<feature type="compositionally biased region" description="Acidic residues" evidence="6">
    <location>
        <begin position="152"/>
        <end position="163"/>
    </location>
</feature>
<comment type="similarity">
    <text evidence="2">Belongs to the formin homology family. Cappuccino subfamily.</text>
</comment>
<dbReference type="GO" id="GO:0045010">
    <property type="term" value="P:actin nucleation"/>
    <property type="evidence" value="ECO:0007669"/>
    <property type="project" value="InterPro"/>
</dbReference>
<keyword evidence="9" id="KW-1185">Reference proteome</keyword>
<feature type="domain" description="FH2" evidence="7">
    <location>
        <begin position="1025"/>
        <end position="1441"/>
    </location>
</feature>
<dbReference type="FunFam" id="1.20.58.2220:FF:000005">
    <property type="entry name" value="Formin 1"/>
    <property type="match status" value="1"/>
</dbReference>
<dbReference type="EMBL" id="KE164757">
    <property type="protein sequence ID" value="EPQ19935.1"/>
    <property type="molecule type" value="Genomic_DNA"/>
</dbReference>
<dbReference type="GO" id="GO:0005634">
    <property type="term" value="C:nucleus"/>
    <property type="evidence" value="ECO:0007669"/>
    <property type="project" value="UniProtKB-SubCell"/>
</dbReference>
<feature type="region of interest" description="Disordered" evidence="6">
    <location>
        <begin position="643"/>
        <end position="733"/>
    </location>
</feature>
<evidence type="ECO:0000256" key="4">
    <source>
        <dbReference type="ARBA" id="ARBA00023242"/>
    </source>
</evidence>
<feature type="compositionally biased region" description="Polar residues" evidence="6">
    <location>
        <begin position="318"/>
        <end position="327"/>
    </location>
</feature>
<organism evidence="8 9">
    <name type="scientific">Myotis brandtii</name>
    <name type="common">Brandt's bat</name>
    <dbReference type="NCBI Taxonomy" id="109478"/>
    <lineage>
        <taxon>Eukaryota</taxon>
        <taxon>Metazoa</taxon>
        <taxon>Chordata</taxon>
        <taxon>Craniata</taxon>
        <taxon>Vertebrata</taxon>
        <taxon>Euteleostomi</taxon>
        <taxon>Mammalia</taxon>
        <taxon>Eutheria</taxon>
        <taxon>Laurasiatheria</taxon>
        <taxon>Chiroptera</taxon>
        <taxon>Yangochiroptera</taxon>
        <taxon>Vespertilionidae</taxon>
        <taxon>Myotis</taxon>
    </lineage>
</organism>
<feature type="compositionally biased region" description="Basic and acidic residues" evidence="6">
    <location>
        <begin position="429"/>
        <end position="453"/>
    </location>
</feature>
<feature type="compositionally biased region" description="Pro residues" evidence="6">
    <location>
        <begin position="923"/>
        <end position="1006"/>
    </location>
</feature>
<accession>S7NSZ6</accession>
<dbReference type="GO" id="GO:0051015">
    <property type="term" value="F:actin filament binding"/>
    <property type="evidence" value="ECO:0007669"/>
    <property type="project" value="TreeGrafter"/>
</dbReference>
<evidence type="ECO:0000256" key="1">
    <source>
        <dbReference type="ARBA" id="ARBA00004123"/>
    </source>
</evidence>
<dbReference type="eggNOG" id="KOG1922">
    <property type="taxonomic scope" value="Eukaryota"/>
</dbReference>
<evidence type="ECO:0000256" key="5">
    <source>
        <dbReference type="SAM" id="Coils"/>
    </source>
</evidence>
<dbReference type="GO" id="GO:0005737">
    <property type="term" value="C:cytoplasm"/>
    <property type="evidence" value="ECO:0007669"/>
    <property type="project" value="UniProtKB-ARBA"/>
</dbReference>
<dbReference type="SUPFAM" id="SSF81995">
    <property type="entry name" value="beta-sandwich domain of Sec23/24"/>
    <property type="match status" value="1"/>
</dbReference>
<keyword evidence="3 5" id="KW-0175">Coiled coil</keyword>
<reference evidence="8 9" key="1">
    <citation type="journal article" date="2013" name="Nat. Commun.">
        <title>Genome analysis reveals insights into physiology and longevity of the Brandt's bat Myotis brandtii.</title>
        <authorList>
            <person name="Seim I."/>
            <person name="Fang X."/>
            <person name="Xiong Z."/>
            <person name="Lobanov A.V."/>
            <person name="Huang Z."/>
            <person name="Ma S."/>
            <person name="Feng Y."/>
            <person name="Turanov A.A."/>
            <person name="Zhu Y."/>
            <person name="Lenz T.L."/>
            <person name="Gerashchenko M.V."/>
            <person name="Fan D."/>
            <person name="Hee Yim S."/>
            <person name="Yao X."/>
            <person name="Jordan D."/>
            <person name="Xiong Y."/>
            <person name="Ma Y."/>
            <person name="Lyapunov A.N."/>
            <person name="Chen G."/>
            <person name="Kulakova O.I."/>
            <person name="Sun Y."/>
            <person name="Lee S.G."/>
            <person name="Bronson R.T."/>
            <person name="Moskalev A.A."/>
            <person name="Sunyaev S.R."/>
            <person name="Zhang G."/>
            <person name="Krogh A."/>
            <person name="Wang J."/>
            <person name="Gladyshev V.N."/>
        </authorList>
    </citation>
    <scope>NUCLEOTIDE SEQUENCE [LARGE SCALE GENOMIC DNA]</scope>
</reference>
<feature type="compositionally biased region" description="Pro residues" evidence="6">
    <location>
        <begin position="650"/>
        <end position="733"/>
    </location>
</feature>
<dbReference type="InterPro" id="IPR015425">
    <property type="entry name" value="FH2_Formin"/>
</dbReference>
<feature type="region of interest" description="Disordered" evidence="6">
    <location>
        <begin position="916"/>
        <end position="1006"/>
    </location>
</feature>
<dbReference type="PANTHER" id="PTHR45920:SF7">
    <property type="entry name" value="FORMIN-G"/>
    <property type="match status" value="1"/>
</dbReference>